<gene>
    <name evidence="4" type="ORF">Sjap_016724</name>
</gene>
<accession>A0AAP0ILT9</accession>
<dbReference type="Proteomes" id="UP001417504">
    <property type="component" value="Unassembled WGS sequence"/>
</dbReference>
<proteinExistence type="predicted"/>
<evidence type="ECO:0000256" key="2">
    <source>
        <dbReference type="SAM" id="Phobius"/>
    </source>
</evidence>
<dbReference type="InterPro" id="IPR012429">
    <property type="entry name" value="HGSNAT_cat"/>
</dbReference>
<keyword evidence="2" id="KW-0812">Transmembrane</keyword>
<evidence type="ECO:0000256" key="1">
    <source>
        <dbReference type="SAM" id="MobiDB-lite"/>
    </source>
</evidence>
<feature type="transmembrane region" description="Helical" evidence="2">
    <location>
        <begin position="74"/>
        <end position="97"/>
    </location>
</feature>
<feature type="region of interest" description="Disordered" evidence="1">
    <location>
        <begin position="1"/>
        <end position="28"/>
    </location>
</feature>
<dbReference type="AlphaFoldDB" id="A0AAP0ILT9"/>
<comment type="caution">
    <text evidence="4">The sequence shown here is derived from an EMBL/GenBank/DDBJ whole genome shotgun (WGS) entry which is preliminary data.</text>
</comment>
<organism evidence="4 5">
    <name type="scientific">Stephania japonica</name>
    <dbReference type="NCBI Taxonomy" id="461633"/>
    <lineage>
        <taxon>Eukaryota</taxon>
        <taxon>Viridiplantae</taxon>
        <taxon>Streptophyta</taxon>
        <taxon>Embryophyta</taxon>
        <taxon>Tracheophyta</taxon>
        <taxon>Spermatophyta</taxon>
        <taxon>Magnoliopsida</taxon>
        <taxon>Ranunculales</taxon>
        <taxon>Menispermaceae</taxon>
        <taxon>Menispermoideae</taxon>
        <taxon>Cissampelideae</taxon>
        <taxon>Stephania</taxon>
    </lineage>
</organism>
<dbReference type="Pfam" id="PF07786">
    <property type="entry name" value="HGSNAT_cat"/>
    <property type="match status" value="1"/>
</dbReference>
<feature type="transmembrane region" description="Helical" evidence="2">
    <location>
        <begin position="178"/>
        <end position="196"/>
    </location>
</feature>
<keyword evidence="5" id="KW-1185">Reference proteome</keyword>
<feature type="transmembrane region" description="Helical" evidence="2">
    <location>
        <begin position="216"/>
        <end position="237"/>
    </location>
</feature>
<evidence type="ECO:0000259" key="3">
    <source>
        <dbReference type="Pfam" id="PF07786"/>
    </source>
</evidence>
<keyword evidence="2" id="KW-0472">Membrane</keyword>
<feature type="transmembrane region" description="Helical" evidence="2">
    <location>
        <begin position="139"/>
        <end position="158"/>
    </location>
</feature>
<dbReference type="PANTHER" id="PTHR31061">
    <property type="entry name" value="LD22376P"/>
    <property type="match status" value="1"/>
</dbReference>
<protein>
    <recommendedName>
        <fullName evidence="3">Heparan-alpha-glucosaminide N-acetyltransferase catalytic domain-containing protein</fullName>
    </recommendedName>
</protein>
<sequence length="252" mass="28322">MGAYELIKGGEDQKGDPNPTMKKQNENGGCCCLVSVSLEDGFTEKERMDSQPLKPKEKSSEQDASNRRLLSLDVFRGLTVGLMILVDDAGGVLPAINHSPWNGATLADFVMPFFLFIVGLSLGLAYKKASCRVLATKKATLRALKLFFFGLLLQGGYFHGLNDLTYGVNLEYIRWMGILQRIAMAYLLAALCEIWLKTDDIVDSQLSLFNKYRLQWFVVICLLPYMGPYYMAYMFLIGNSRSQPKAYQGYTR</sequence>
<dbReference type="EMBL" id="JBBNAE010000006">
    <property type="protein sequence ID" value="KAK9117777.1"/>
    <property type="molecule type" value="Genomic_DNA"/>
</dbReference>
<dbReference type="PANTHER" id="PTHR31061:SF24">
    <property type="entry name" value="LD22376P"/>
    <property type="match status" value="1"/>
</dbReference>
<feature type="domain" description="Heparan-alpha-glucosaminide N-acetyltransferase catalytic" evidence="3">
    <location>
        <begin position="68"/>
        <end position="192"/>
    </location>
</feature>
<evidence type="ECO:0000313" key="5">
    <source>
        <dbReference type="Proteomes" id="UP001417504"/>
    </source>
</evidence>
<feature type="region of interest" description="Disordered" evidence="1">
    <location>
        <begin position="44"/>
        <end position="64"/>
    </location>
</feature>
<evidence type="ECO:0000313" key="4">
    <source>
        <dbReference type="EMBL" id="KAK9117777.1"/>
    </source>
</evidence>
<name>A0AAP0ILT9_9MAGN</name>
<feature type="transmembrane region" description="Helical" evidence="2">
    <location>
        <begin position="109"/>
        <end position="127"/>
    </location>
</feature>
<reference evidence="4 5" key="1">
    <citation type="submission" date="2024-01" db="EMBL/GenBank/DDBJ databases">
        <title>Genome assemblies of Stephania.</title>
        <authorList>
            <person name="Yang L."/>
        </authorList>
    </citation>
    <scope>NUCLEOTIDE SEQUENCE [LARGE SCALE GENOMIC DNA]</scope>
    <source>
        <strain evidence="4">QJT</strain>
        <tissue evidence="4">Leaf</tissue>
    </source>
</reference>
<keyword evidence="2" id="KW-1133">Transmembrane helix</keyword>